<dbReference type="InterPro" id="IPR005094">
    <property type="entry name" value="Endonuclease_MobA/VirD2"/>
</dbReference>
<evidence type="ECO:0000313" key="4">
    <source>
        <dbReference type="Proteomes" id="UP000772618"/>
    </source>
</evidence>
<protein>
    <submittedName>
        <fullName evidence="3">Relaxase/mobilization nuclease domain-containing protein</fullName>
    </submittedName>
</protein>
<proteinExistence type="predicted"/>
<gene>
    <name evidence="3" type="ORF">KK060_21415</name>
</gene>
<sequence>MVAKVICGKNIKGAVAYNELKVKEGVAECIHSNKFGMDATELTLAEKVNRFRLRMDLNKNVRTNAVHISLNFDQSEKLTVDDLRLISDKYMELLGFSEQPFLVYQHRDAAHPHVHIVTTNIGRDGKRIDLHNIGKVKSEYARKMIEAEFNLVKAESIKKATVLAPILAKAFYGKTETKRAISNVVREVTRSYKFTSLHELNAVLKQFNVVADRGYEGTRMYERKGLVYSILDGKGNKIGVPVKASTIYGKPTLKYLEKQFRLNETLRRSSANALKQKIDESIHKFGAKNLDQLKNMLSRFEVVPVIRANAEGKVYGLTYVDNELKVVFNGSDLGKGYSVKGVSERMQGHTNQVKQVPKQFVPLPELLQQDELSSPHWLKALTDAEKLDHSNPNQIKRKRRKKKQGRSL</sequence>
<evidence type="ECO:0000313" key="3">
    <source>
        <dbReference type="EMBL" id="MBT1705864.1"/>
    </source>
</evidence>
<dbReference type="RefSeq" id="WP_254156139.1">
    <property type="nucleotide sequence ID" value="NZ_JAHESD010000071.1"/>
</dbReference>
<dbReference type="EMBL" id="JAHESD010000071">
    <property type="protein sequence ID" value="MBT1705864.1"/>
    <property type="molecule type" value="Genomic_DNA"/>
</dbReference>
<keyword evidence="4" id="KW-1185">Reference proteome</keyword>
<feature type="compositionally biased region" description="Basic residues" evidence="1">
    <location>
        <begin position="395"/>
        <end position="408"/>
    </location>
</feature>
<feature type="domain" description="MobA/VirD2-like nuclease" evidence="2">
    <location>
        <begin position="24"/>
        <end position="151"/>
    </location>
</feature>
<organism evidence="3 4">
    <name type="scientific">Chryseosolibacter indicus</name>
    <dbReference type="NCBI Taxonomy" id="2782351"/>
    <lineage>
        <taxon>Bacteria</taxon>
        <taxon>Pseudomonadati</taxon>
        <taxon>Bacteroidota</taxon>
        <taxon>Cytophagia</taxon>
        <taxon>Cytophagales</taxon>
        <taxon>Chryseotaleaceae</taxon>
        <taxon>Chryseosolibacter</taxon>
    </lineage>
</organism>
<dbReference type="Pfam" id="PF03432">
    <property type="entry name" value="Relaxase"/>
    <property type="match status" value="1"/>
</dbReference>
<feature type="region of interest" description="Disordered" evidence="1">
    <location>
        <begin position="383"/>
        <end position="408"/>
    </location>
</feature>
<evidence type="ECO:0000256" key="1">
    <source>
        <dbReference type="SAM" id="MobiDB-lite"/>
    </source>
</evidence>
<reference evidence="3 4" key="1">
    <citation type="submission" date="2021-05" db="EMBL/GenBank/DDBJ databases">
        <title>A Polyphasic approach of four new species of the genus Ohtaekwangia: Ohtaekwangia histidinii sp. nov., Ohtaekwangia cretensis sp. nov., Ohtaekwangia indiensis sp. nov., Ohtaekwangia reichenbachii sp. nov. from diverse environment.</title>
        <authorList>
            <person name="Octaviana S."/>
        </authorList>
    </citation>
    <scope>NUCLEOTIDE SEQUENCE [LARGE SCALE GENOMIC DNA]</scope>
    <source>
        <strain evidence="3 4">PWU20</strain>
    </source>
</reference>
<dbReference type="Proteomes" id="UP000772618">
    <property type="component" value="Unassembled WGS sequence"/>
</dbReference>
<evidence type="ECO:0000259" key="2">
    <source>
        <dbReference type="Pfam" id="PF03432"/>
    </source>
</evidence>
<comment type="caution">
    <text evidence="3">The sequence shown here is derived from an EMBL/GenBank/DDBJ whole genome shotgun (WGS) entry which is preliminary data.</text>
</comment>
<name>A0ABS5VWR9_9BACT</name>
<accession>A0ABS5VWR9</accession>